<proteinExistence type="predicted"/>
<evidence type="ECO:0000256" key="1">
    <source>
        <dbReference type="SAM" id="MobiDB-lite"/>
    </source>
</evidence>
<feature type="region of interest" description="Disordered" evidence="1">
    <location>
        <begin position="320"/>
        <end position="350"/>
    </location>
</feature>
<accession>A0A2I1G2A6</accession>
<keyword evidence="3" id="KW-1185">Reference proteome</keyword>
<protein>
    <submittedName>
        <fullName evidence="2">Uncharacterized protein</fullName>
    </submittedName>
</protein>
<comment type="caution">
    <text evidence="2">The sequence shown here is derived from an EMBL/GenBank/DDBJ whole genome shotgun (WGS) entry which is preliminary data.</text>
</comment>
<evidence type="ECO:0000313" key="2">
    <source>
        <dbReference type="EMBL" id="PKY40767.1"/>
    </source>
</evidence>
<dbReference type="Proteomes" id="UP000234323">
    <property type="component" value="Unassembled WGS sequence"/>
</dbReference>
<dbReference type="VEuPathDB" id="FungiDB:RhiirA1_436118"/>
<dbReference type="VEuPathDB" id="FungiDB:FUN_018897"/>
<dbReference type="OrthoDB" id="2407359at2759"/>
<organism evidence="2 3">
    <name type="scientific">Rhizophagus irregularis</name>
    <dbReference type="NCBI Taxonomy" id="588596"/>
    <lineage>
        <taxon>Eukaryota</taxon>
        <taxon>Fungi</taxon>
        <taxon>Fungi incertae sedis</taxon>
        <taxon>Mucoromycota</taxon>
        <taxon>Glomeromycotina</taxon>
        <taxon>Glomeromycetes</taxon>
        <taxon>Glomerales</taxon>
        <taxon>Glomeraceae</taxon>
        <taxon>Rhizophagus</taxon>
    </lineage>
</organism>
<gene>
    <name evidence="2" type="ORF">RhiirA4_18662</name>
</gene>
<reference evidence="2 3" key="1">
    <citation type="submission" date="2015-10" db="EMBL/GenBank/DDBJ databases">
        <title>Genome analyses suggest a sexual origin of heterokaryosis in a supposedly ancient asexual fungus.</title>
        <authorList>
            <person name="Ropars J."/>
            <person name="Sedzielewska K."/>
            <person name="Noel J."/>
            <person name="Charron P."/>
            <person name="Farinelli L."/>
            <person name="Marton T."/>
            <person name="Kruger M."/>
            <person name="Pelin A."/>
            <person name="Brachmann A."/>
            <person name="Corradi N."/>
        </authorList>
    </citation>
    <scope>NUCLEOTIDE SEQUENCE [LARGE SCALE GENOMIC DNA]</scope>
    <source>
        <strain evidence="2 3">A4</strain>
    </source>
</reference>
<dbReference type="AlphaFoldDB" id="A0A2I1G2A6"/>
<evidence type="ECO:0000313" key="3">
    <source>
        <dbReference type="Proteomes" id="UP000234323"/>
    </source>
</evidence>
<sequence length="364" mass="40884">MLIKKEIKYGYSAETAGTTGKSRLVKPSNLTKIRLTPINSKFLFYGTRHDILKWMSLHSELLIVYDPIADDDDELALSPPPSPLNSNYLDVPDPLFSSPTFIASPISPTSSISPMFPSSPSSMTHSLSSDSTLSTNTITISEKPHDIVFDLFTIPIKTSEILSEEATFNRPLNIALKCIPWIEVMLEIRPADELKDSKLYPIHRVILPSGSSLSEISKALEKSWKSLIPDSTAFSPDCFIRNSELIYPHNKTKSDSHDFKPKEITSEEEEFYKSNGFMAGIAKRVPTVDLWLRQKQTSGAIPPGVLTPYIIDEVLEDLNEETKKDDEKVPEDKKKEAELDKELPRPDLPRYENVFGDVLLEKGN</sequence>
<name>A0A2I1G2A6_9GLOM</name>
<dbReference type="EMBL" id="LLXI01000115">
    <property type="protein sequence ID" value="PKY40767.1"/>
    <property type="molecule type" value="Genomic_DNA"/>
</dbReference>
<dbReference type="VEuPathDB" id="FungiDB:RhiirFUN_015343"/>